<keyword evidence="4" id="KW-0378">Hydrolase</keyword>
<dbReference type="RefSeq" id="WP_345491532.1">
    <property type="nucleotide sequence ID" value="NZ_BAABHY010000005.1"/>
</dbReference>
<evidence type="ECO:0000256" key="3">
    <source>
        <dbReference type="ARBA" id="ARBA00022722"/>
    </source>
</evidence>
<gene>
    <name evidence="9" type="primary">recJ</name>
    <name evidence="9" type="ORF">GCM10023211_18860</name>
</gene>
<dbReference type="InterPro" id="IPR038763">
    <property type="entry name" value="DHH_sf"/>
</dbReference>
<dbReference type="InterPro" id="IPR041122">
    <property type="entry name" value="RecJ_OB"/>
</dbReference>
<dbReference type="PANTHER" id="PTHR30255">
    <property type="entry name" value="SINGLE-STRANDED-DNA-SPECIFIC EXONUCLEASE RECJ"/>
    <property type="match status" value="1"/>
</dbReference>
<comment type="similarity">
    <text evidence="1">Belongs to the RecJ family.</text>
</comment>
<proteinExistence type="inferred from homology"/>
<dbReference type="InterPro" id="IPR051673">
    <property type="entry name" value="SSDNA_exonuclease_RecJ"/>
</dbReference>
<dbReference type="Pfam" id="PF17768">
    <property type="entry name" value="RecJ_OB"/>
    <property type="match status" value="1"/>
</dbReference>
<dbReference type="InterPro" id="IPR003156">
    <property type="entry name" value="DHHA1_dom"/>
</dbReference>
<evidence type="ECO:0000313" key="9">
    <source>
        <dbReference type="EMBL" id="GAA5112351.1"/>
    </source>
</evidence>
<keyword evidence="10" id="KW-1185">Reference proteome</keyword>
<feature type="domain" description="RecJ OB" evidence="8">
    <location>
        <begin position="468"/>
        <end position="572"/>
    </location>
</feature>
<dbReference type="Gene3D" id="3.90.1640.30">
    <property type="match status" value="1"/>
</dbReference>
<evidence type="ECO:0000259" key="7">
    <source>
        <dbReference type="Pfam" id="PF02272"/>
    </source>
</evidence>
<reference evidence="10" key="1">
    <citation type="journal article" date="2019" name="Int. J. Syst. Evol. Microbiol.">
        <title>The Global Catalogue of Microorganisms (GCM) 10K type strain sequencing project: providing services to taxonomists for standard genome sequencing and annotation.</title>
        <authorList>
            <consortium name="The Broad Institute Genomics Platform"/>
            <consortium name="The Broad Institute Genome Sequencing Center for Infectious Disease"/>
            <person name="Wu L."/>
            <person name="Ma J."/>
        </authorList>
    </citation>
    <scope>NUCLEOTIDE SEQUENCE [LARGE SCALE GENOMIC DNA]</scope>
    <source>
        <strain evidence="10">JCM 18050</strain>
    </source>
</reference>
<evidence type="ECO:0000313" key="10">
    <source>
        <dbReference type="Proteomes" id="UP001500171"/>
    </source>
</evidence>
<feature type="domain" description="DHHA1" evidence="7">
    <location>
        <begin position="359"/>
        <end position="454"/>
    </location>
</feature>
<dbReference type="Gene3D" id="3.10.310.30">
    <property type="match status" value="1"/>
</dbReference>
<keyword evidence="5 9" id="KW-0269">Exonuclease</keyword>
<dbReference type="GO" id="GO:0004527">
    <property type="term" value="F:exonuclease activity"/>
    <property type="evidence" value="ECO:0007669"/>
    <property type="project" value="UniProtKB-KW"/>
</dbReference>
<dbReference type="SUPFAM" id="SSF64182">
    <property type="entry name" value="DHH phosphoesterases"/>
    <property type="match status" value="1"/>
</dbReference>
<name>A0ABP9N958_9GAMM</name>
<organism evidence="9 10">
    <name type="scientific">Orbus sasakiae</name>
    <dbReference type="NCBI Taxonomy" id="1078475"/>
    <lineage>
        <taxon>Bacteria</taxon>
        <taxon>Pseudomonadati</taxon>
        <taxon>Pseudomonadota</taxon>
        <taxon>Gammaproteobacteria</taxon>
        <taxon>Orbales</taxon>
        <taxon>Orbaceae</taxon>
        <taxon>Orbus</taxon>
    </lineage>
</organism>
<comment type="caution">
    <text evidence="9">The sequence shown here is derived from an EMBL/GenBank/DDBJ whole genome shotgun (WGS) entry which is preliminary data.</text>
</comment>
<evidence type="ECO:0000256" key="2">
    <source>
        <dbReference type="ARBA" id="ARBA00019841"/>
    </source>
</evidence>
<dbReference type="InterPro" id="IPR004610">
    <property type="entry name" value="RecJ"/>
</dbReference>
<evidence type="ECO:0000256" key="1">
    <source>
        <dbReference type="ARBA" id="ARBA00005915"/>
    </source>
</evidence>
<dbReference type="InterPro" id="IPR001667">
    <property type="entry name" value="DDH_dom"/>
</dbReference>
<dbReference type="Proteomes" id="UP001500171">
    <property type="component" value="Unassembled WGS sequence"/>
</dbReference>
<evidence type="ECO:0000259" key="6">
    <source>
        <dbReference type="Pfam" id="PF01368"/>
    </source>
</evidence>
<dbReference type="Pfam" id="PF01368">
    <property type="entry name" value="DHH"/>
    <property type="match status" value="1"/>
</dbReference>
<dbReference type="NCBIfam" id="TIGR00644">
    <property type="entry name" value="recJ"/>
    <property type="match status" value="1"/>
</dbReference>
<evidence type="ECO:0000256" key="5">
    <source>
        <dbReference type="ARBA" id="ARBA00022839"/>
    </source>
</evidence>
<dbReference type="EMBL" id="BAABHY010000005">
    <property type="protein sequence ID" value="GAA5112351.1"/>
    <property type="molecule type" value="Genomic_DNA"/>
</dbReference>
<accession>A0ABP9N958</accession>
<evidence type="ECO:0000259" key="8">
    <source>
        <dbReference type="Pfam" id="PF17768"/>
    </source>
</evidence>
<keyword evidence="3" id="KW-0540">Nuclease</keyword>
<feature type="domain" description="DDH" evidence="6">
    <location>
        <begin position="73"/>
        <end position="233"/>
    </location>
</feature>
<dbReference type="PANTHER" id="PTHR30255:SF2">
    <property type="entry name" value="SINGLE-STRANDED-DNA-SPECIFIC EXONUCLEASE RECJ"/>
    <property type="match status" value="1"/>
</dbReference>
<protein>
    <recommendedName>
        <fullName evidence="2">Single-stranded-DNA-specific exonuclease RecJ</fullName>
    </recommendedName>
</protein>
<evidence type="ECO:0000256" key="4">
    <source>
        <dbReference type="ARBA" id="ARBA00022801"/>
    </source>
</evidence>
<dbReference type="Pfam" id="PF02272">
    <property type="entry name" value="DHHA1"/>
    <property type="match status" value="1"/>
</dbReference>
<sequence length="578" mass="64383">MSDIVIKQRAVPTKDIQLTSINHPLLERIYIARGITSAEQLNHSTQALLNYGQLSGVDKAVEILYQAAVNEKRVLIVGDFDTDGATSTALIVTALNQFGIKHVSYIIPDRFEDGYGLSVSVVKRALEKQADLIITVDNGVSAVEAVTFAKQHNIQVIITDHHLAPDVLPDAEAIINPNLPHCPFPSKYLAGVGVTFYFMLAFRAHLRAHDWFNQRRLKEYNLANLLDLVALGTIADVVDLDQNNRILVQQGLARIRAGCCCAGIKALVAITKKNLQRITSLDLSYYLSPRINAAGRMEHMSLGVELLLAKDDQNAYESAEILENLNIARKNVEQNMHQEALAFIQQLEQQTDVVPNSFVIYHPEFHQGVIGVLSSRIKERFYRPVISFARTDDGYLKGSGRSVNGIHLRDILERVNLRDNKLIVCFGGHAMAAGLTIAEQDLATFTQYFTEEVANVLNNIALENVVETDGVVEKAFLNLTTAKLLKDSGPWGASFPEPVFEGEFRVHQQKLIAEKHLKLVLEPLDGGPLVNSIVFNIDRGVWPDQSVKKVKIVYNLEMDEFRGNQSLSLLARHLWAID</sequence>